<name>A0A198AAM2_9BACL</name>
<evidence type="ECO:0000256" key="2">
    <source>
        <dbReference type="ARBA" id="ARBA00023163"/>
    </source>
</evidence>
<keyword evidence="1" id="KW-0805">Transcription regulation</keyword>
<evidence type="ECO:0000313" key="6">
    <source>
        <dbReference type="EMBL" id="OAS17998.1"/>
    </source>
</evidence>
<dbReference type="InterPro" id="IPR036388">
    <property type="entry name" value="WH-like_DNA-bd_sf"/>
</dbReference>
<reference evidence="6 7" key="1">
    <citation type="submission" date="2016-05" db="EMBL/GenBank/DDBJ databases">
        <title>Paenibacillus sp. 1ZS3-15 nov., isolated from the rhizosphere soil.</title>
        <authorList>
            <person name="Zhang X.X."/>
            <person name="Zhang J."/>
        </authorList>
    </citation>
    <scope>NUCLEOTIDE SEQUENCE [LARGE SCALE GENOMIC DNA]</scope>
    <source>
        <strain evidence="6 7">1ZS3-15</strain>
    </source>
</reference>
<dbReference type="InterPro" id="IPR016032">
    <property type="entry name" value="Sig_transdc_resp-reg_C-effctor"/>
</dbReference>
<accession>A0A198AAM2</accession>
<feature type="domain" description="HTH luxR-type" evidence="5">
    <location>
        <begin position="1418"/>
        <end position="1483"/>
    </location>
</feature>
<dbReference type="EMBL" id="LYPB01000069">
    <property type="protein sequence ID" value="OAS17998.1"/>
    <property type="molecule type" value="Genomic_DNA"/>
</dbReference>
<dbReference type="InterPro" id="IPR053159">
    <property type="entry name" value="Hybrid_Histidine_Kinase"/>
</dbReference>
<dbReference type="PROSITE" id="PS00622">
    <property type="entry name" value="HTH_LUXR_1"/>
    <property type="match status" value="1"/>
</dbReference>
<dbReference type="Gene3D" id="1.10.10.10">
    <property type="entry name" value="Winged helix-like DNA-binding domain superfamily/Winged helix DNA-binding domain"/>
    <property type="match status" value="1"/>
</dbReference>
<dbReference type="PRINTS" id="PR00038">
    <property type="entry name" value="HTHLUXR"/>
</dbReference>
<comment type="caution">
    <text evidence="6">The sequence shown here is derived from an EMBL/GenBank/DDBJ whole genome shotgun (WGS) entry which is preliminary data.</text>
</comment>
<dbReference type="Pfam" id="PF00069">
    <property type="entry name" value="Pkinase"/>
    <property type="match status" value="1"/>
</dbReference>
<dbReference type="RefSeq" id="WP_068665128.1">
    <property type="nucleotide sequence ID" value="NZ_LYPB01000069.1"/>
</dbReference>
<dbReference type="Gene3D" id="3.40.50.300">
    <property type="entry name" value="P-loop containing nucleotide triphosphate hydrolases"/>
    <property type="match status" value="1"/>
</dbReference>
<dbReference type="SUPFAM" id="SSF52540">
    <property type="entry name" value="P-loop containing nucleoside triphosphate hydrolases"/>
    <property type="match status" value="1"/>
</dbReference>
<feature type="coiled-coil region" evidence="3">
    <location>
        <begin position="1116"/>
        <end position="1143"/>
    </location>
</feature>
<dbReference type="InterPro" id="IPR027417">
    <property type="entry name" value="P-loop_NTPase"/>
</dbReference>
<protein>
    <submittedName>
        <fullName evidence="6">PAS sensor protein</fullName>
    </submittedName>
</protein>
<evidence type="ECO:0000259" key="5">
    <source>
        <dbReference type="PROSITE" id="PS50043"/>
    </source>
</evidence>
<dbReference type="SUPFAM" id="SSF48452">
    <property type="entry name" value="TPR-like"/>
    <property type="match status" value="1"/>
</dbReference>
<keyword evidence="7" id="KW-1185">Reference proteome</keyword>
<organism evidence="6 7">
    <name type="scientific">Paenibacillus oryzisoli</name>
    <dbReference type="NCBI Taxonomy" id="1850517"/>
    <lineage>
        <taxon>Bacteria</taxon>
        <taxon>Bacillati</taxon>
        <taxon>Bacillota</taxon>
        <taxon>Bacilli</taxon>
        <taxon>Bacillales</taxon>
        <taxon>Paenibacillaceae</taxon>
        <taxon>Paenibacillus</taxon>
    </lineage>
</organism>
<dbReference type="SMART" id="SM00220">
    <property type="entry name" value="S_TKc"/>
    <property type="match status" value="1"/>
</dbReference>
<dbReference type="GO" id="GO:0005524">
    <property type="term" value="F:ATP binding"/>
    <property type="evidence" value="ECO:0007669"/>
    <property type="project" value="InterPro"/>
</dbReference>
<keyword evidence="3" id="KW-0175">Coiled coil</keyword>
<evidence type="ECO:0000259" key="4">
    <source>
        <dbReference type="PROSITE" id="PS50011"/>
    </source>
</evidence>
<gene>
    <name evidence="6" type="ORF">A8708_28735</name>
</gene>
<dbReference type="GO" id="GO:0004672">
    <property type="term" value="F:protein kinase activity"/>
    <property type="evidence" value="ECO:0007669"/>
    <property type="project" value="InterPro"/>
</dbReference>
<dbReference type="Proteomes" id="UP000078454">
    <property type="component" value="Unassembled WGS sequence"/>
</dbReference>
<dbReference type="SMART" id="SM00421">
    <property type="entry name" value="HTH_LUXR"/>
    <property type="match status" value="1"/>
</dbReference>
<evidence type="ECO:0000256" key="1">
    <source>
        <dbReference type="ARBA" id="ARBA00023015"/>
    </source>
</evidence>
<evidence type="ECO:0000256" key="3">
    <source>
        <dbReference type="SAM" id="Coils"/>
    </source>
</evidence>
<dbReference type="GO" id="GO:0045892">
    <property type="term" value="P:negative regulation of DNA-templated transcription"/>
    <property type="evidence" value="ECO:0007669"/>
    <property type="project" value="UniProtKB-ARBA"/>
</dbReference>
<dbReference type="Gene3D" id="1.25.40.10">
    <property type="entry name" value="Tetratricopeptide repeat domain"/>
    <property type="match status" value="1"/>
</dbReference>
<dbReference type="PANTHER" id="PTHR43642">
    <property type="entry name" value="HYBRID SIGNAL TRANSDUCTION HISTIDINE KINASE G"/>
    <property type="match status" value="1"/>
</dbReference>
<dbReference type="Gene3D" id="3.30.450.40">
    <property type="match status" value="1"/>
</dbReference>
<dbReference type="GO" id="GO:0003677">
    <property type="term" value="F:DNA binding"/>
    <property type="evidence" value="ECO:0007669"/>
    <property type="project" value="InterPro"/>
</dbReference>
<dbReference type="InterPro" id="IPR003018">
    <property type="entry name" value="GAF"/>
</dbReference>
<dbReference type="Pfam" id="PF01590">
    <property type="entry name" value="GAF"/>
    <property type="match status" value="1"/>
</dbReference>
<dbReference type="SUPFAM" id="SSF46894">
    <property type="entry name" value="C-terminal effector domain of the bipartite response regulators"/>
    <property type="match status" value="1"/>
</dbReference>
<dbReference type="InterPro" id="IPR029016">
    <property type="entry name" value="GAF-like_dom_sf"/>
</dbReference>
<dbReference type="InterPro" id="IPR000792">
    <property type="entry name" value="Tscrpt_reg_LuxR_C"/>
</dbReference>
<dbReference type="InterPro" id="IPR011009">
    <property type="entry name" value="Kinase-like_dom_sf"/>
</dbReference>
<sequence>MEVKHPIEKRIGNSQLNVSPLNTPLMHEEDITLRTYMNGQMGIKPEAFLPIAKSIVNCVGKLHHRQIIHLDLRPERIGIHADGKAAYLLDSGHEVHRSAYGYATTLGSCTYESGLPYCSPEQTGSMHRNVDERSDLYAIGVIFFEMLAHQLPFQTDNHLEWVYFHLAQSPPPLPNLHEHLPDGLESIVRKLLAKNPDKRYQSASLLLADLDKIGRSHDTLFMEQGYHGRENEISILTQAFYSACLGSTEMIYVSGEAGIGKTSLINEVLRKQQLDRDFFYITGKFEQLSNESPYHPIIQAFRGLIRHLLGQRKEQTERWKHRLQEALGSNINIITTIIPEAELLLGSGTPAVEELQAHESKKRFIFVFRKFVQALTSKEHPLILFIDDLQWANASSLQLIHALLSDPESQYVMIICAYRHSETDRYILPGYEADGNITMQAVVRHIHLQQLSLEQMNRVVMETLNSSADSTWSLTELLYHQSNGNPFHFKQILLRLQDDRTLYYNHEKRCWQWDLGQILEQEPRYSIQDLMEHKLHRLTNDAQELLQIAACVGSTFHPKLIARFANPVIEHSHSIWSAIESEGMIVPFEEDTYRFAHDNIQKLIYNRMDDIWKQDVHLRIGRSLIRNEDGYVDNAFDAVNHLNRGSKRITDEQEILQLVKLNLNAGNRAKSSTDYDVALGYFRKGVGLLSAKDWESEFELLFELHAQKAECEYLCGNSSDSDREIHFLLDRARCPLERSRVQIIRIMQYINQGRYLESTTLGLESLKEHDIYISPNPSKFMLLLEGLRIESMLGKQYERLAHLEDMSDKTGIGAMNLIFAMIPSTFFTNKEVFFLLMCRAIQLSLKFGNTPVSAAVYSAIGMLLGISLGKFDKGYAIAKVGVDLSERYNVTSIKSNTYTMFGSVLCQFAGNAREGNAYLIKALRCGLDSGNFVFASYAMGGHVNSLYTRASLSELARTIADYMAVLDTTKDEFVRQNFYLYQQVILALQSKTSAQNSFNGPGFDEDEFLNRIHKEETSATTLFQFSTYKTQLCYFLGNYEEAIRWADQAKSYTAYATHLPHLPECLFYETLALFAAEPRSHKHVKRWGNNVRRFRKWAAWSSINYHSRYTLLQAEYARVSGDYDKAEEMYDKAIREAREQDDVHVTSIASEIAAGHYLRGEKRKTALHYLQLAIEGYQQWEVHMKVRQLEELILIVQQEKDTFETPSNAVNFIDQTTSTEPAAGTLGTRNHLHTKESVDLAAILKTTQAINNKIDMDTVLGEIMNTIMKHAGASKGALLTGSEEKLYIQTYAHSDTPAFTTPFEMHDSTLFPEGIIRYVFRTKEMVNYAGEAESWLIHNPYIIKQQPQSVLCIPVTVHGTMLGILYLENKLVNVALSPDTIAVLQAIASHGIFMCVLQSLPSPSNSELVTEEEIEQSPNSIEEPLTDRELEVLALLSAGMSNKEIADQLIIAVGTVKVHVKNIFVKLKVNRRIKAIAQAKELKLIGEHSRHSLK</sequence>
<dbReference type="STRING" id="1850517.A8708_28735"/>
<dbReference type="Gene3D" id="1.10.510.10">
    <property type="entry name" value="Transferase(Phosphotransferase) domain 1"/>
    <property type="match status" value="1"/>
</dbReference>
<evidence type="ECO:0000313" key="7">
    <source>
        <dbReference type="Proteomes" id="UP000078454"/>
    </source>
</evidence>
<dbReference type="Pfam" id="PF00196">
    <property type="entry name" value="GerE"/>
    <property type="match status" value="1"/>
</dbReference>
<proteinExistence type="predicted"/>
<dbReference type="InterPro" id="IPR000719">
    <property type="entry name" value="Prot_kinase_dom"/>
</dbReference>
<dbReference type="SUPFAM" id="SSF56112">
    <property type="entry name" value="Protein kinase-like (PK-like)"/>
    <property type="match status" value="1"/>
</dbReference>
<feature type="domain" description="Protein kinase" evidence="4">
    <location>
        <begin position="1"/>
        <end position="220"/>
    </location>
</feature>
<dbReference type="InterPro" id="IPR011990">
    <property type="entry name" value="TPR-like_helical_dom_sf"/>
</dbReference>
<dbReference type="Pfam" id="PF13191">
    <property type="entry name" value="AAA_16"/>
    <property type="match status" value="1"/>
</dbReference>
<keyword evidence="2" id="KW-0804">Transcription</keyword>
<dbReference type="InterPro" id="IPR041664">
    <property type="entry name" value="AAA_16"/>
</dbReference>
<dbReference type="SUPFAM" id="SSF55781">
    <property type="entry name" value="GAF domain-like"/>
    <property type="match status" value="1"/>
</dbReference>
<dbReference type="PANTHER" id="PTHR43642:SF1">
    <property type="entry name" value="HYBRID SIGNAL TRANSDUCTION HISTIDINE KINASE G"/>
    <property type="match status" value="1"/>
</dbReference>
<dbReference type="CDD" id="cd06170">
    <property type="entry name" value="LuxR_C_like"/>
    <property type="match status" value="1"/>
</dbReference>
<dbReference type="PROSITE" id="PS50043">
    <property type="entry name" value="HTH_LUXR_2"/>
    <property type="match status" value="1"/>
</dbReference>
<dbReference type="PROSITE" id="PS50011">
    <property type="entry name" value="PROTEIN_KINASE_DOM"/>
    <property type="match status" value="1"/>
</dbReference>